<reference evidence="4" key="1">
    <citation type="journal article" date="2019" name="Int. J. Syst. Evol. Microbiol.">
        <title>The Global Catalogue of Microorganisms (GCM) 10K type strain sequencing project: providing services to taxonomists for standard genome sequencing and annotation.</title>
        <authorList>
            <consortium name="The Broad Institute Genomics Platform"/>
            <consortium name="The Broad Institute Genome Sequencing Center for Infectious Disease"/>
            <person name="Wu L."/>
            <person name="Ma J."/>
        </authorList>
    </citation>
    <scope>NUCLEOTIDE SEQUENCE [LARGE SCALE GENOMIC DNA]</scope>
    <source>
        <strain evidence="4">JCM 31921</strain>
    </source>
</reference>
<feature type="chain" id="PRO_5046774864" description="Secretion system C-terminal sorting domain-containing protein" evidence="1">
    <location>
        <begin position="16"/>
        <end position="176"/>
    </location>
</feature>
<dbReference type="InterPro" id="IPR026444">
    <property type="entry name" value="Secre_tail"/>
</dbReference>
<dbReference type="Proteomes" id="UP001501410">
    <property type="component" value="Unassembled WGS sequence"/>
</dbReference>
<proteinExistence type="predicted"/>
<dbReference type="NCBIfam" id="TIGR04183">
    <property type="entry name" value="Por_Secre_tail"/>
    <property type="match status" value="1"/>
</dbReference>
<gene>
    <name evidence="3" type="ORF">GCM10023092_17340</name>
</gene>
<sequence length="176" mass="18987">MFFLAMLMCCTGVRAQLGCSGASIVVSGRVLECNQKMYAYRWVNCADLTKELTDAFGQSYYVTEDGDYAVIVTKDACTDTLACVSISVLGITENKQSPQISIFPNPASGVLHIQNAQLRGGVTAVVTDLSGRSIYQCEALFTNGASSLQVSLPPGSYLLHLLNPEMQQAVIPFMIQ</sequence>
<comment type="caution">
    <text evidence="3">The sequence shown here is derived from an EMBL/GenBank/DDBJ whole genome shotgun (WGS) entry which is preliminary data.</text>
</comment>
<evidence type="ECO:0000313" key="4">
    <source>
        <dbReference type="Proteomes" id="UP001501410"/>
    </source>
</evidence>
<evidence type="ECO:0000259" key="2">
    <source>
        <dbReference type="Pfam" id="PF18962"/>
    </source>
</evidence>
<evidence type="ECO:0000256" key="1">
    <source>
        <dbReference type="SAM" id="SignalP"/>
    </source>
</evidence>
<dbReference type="EMBL" id="BAABEZ010000022">
    <property type="protein sequence ID" value="GAA4454787.1"/>
    <property type="molecule type" value="Genomic_DNA"/>
</dbReference>
<accession>A0ABP8MUL8</accession>
<feature type="signal peptide" evidence="1">
    <location>
        <begin position="1"/>
        <end position="15"/>
    </location>
</feature>
<feature type="domain" description="Secretion system C-terminal sorting" evidence="2">
    <location>
        <begin position="102"/>
        <end position="164"/>
    </location>
</feature>
<organism evidence="3 4">
    <name type="scientific">Rurimicrobium arvi</name>
    <dbReference type="NCBI Taxonomy" id="2049916"/>
    <lineage>
        <taxon>Bacteria</taxon>
        <taxon>Pseudomonadati</taxon>
        <taxon>Bacteroidota</taxon>
        <taxon>Chitinophagia</taxon>
        <taxon>Chitinophagales</taxon>
        <taxon>Chitinophagaceae</taxon>
        <taxon>Rurimicrobium</taxon>
    </lineage>
</organism>
<keyword evidence="1" id="KW-0732">Signal</keyword>
<keyword evidence="4" id="KW-1185">Reference proteome</keyword>
<dbReference type="Pfam" id="PF18962">
    <property type="entry name" value="Por_Secre_tail"/>
    <property type="match status" value="1"/>
</dbReference>
<protein>
    <recommendedName>
        <fullName evidence="2">Secretion system C-terminal sorting domain-containing protein</fullName>
    </recommendedName>
</protein>
<evidence type="ECO:0000313" key="3">
    <source>
        <dbReference type="EMBL" id="GAA4454787.1"/>
    </source>
</evidence>
<name>A0ABP8MUL8_9BACT</name>